<protein>
    <submittedName>
        <fullName evidence="1">Uncharacterized protein</fullName>
    </submittedName>
</protein>
<gene>
    <name evidence="1" type="ORF">NQ314_020717</name>
</gene>
<accession>A0AAV8WK97</accession>
<keyword evidence="2" id="KW-1185">Reference proteome</keyword>
<organism evidence="1 2">
    <name type="scientific">Rhamnusium bicolor</name>
    <dbReference type="NCBI Taxonomy" id="1586634"/>
    <lineage>
        <taxon>Eukaryota</taxon>
        <taxon>Metazoa</taxon>
        <taxon>Ecdysozoa</taxon>
        <taxon>Arthropoda</taxon>
        <taxon>Hexapoda</taxon>
        <taxon>Insecta</taxon>
        <taxon>Pterygota</taxon>
        <taxon>Neoptera</taxon>
        <taxon>Endopterygota</taxon>
        <taxon>Coleoptera</taxon>
        <taxon>Polyphaga</taxon>
        <taxon>Cucujiformia</taxon>
        <taxon>Chrysomeloidea</taxon>
        <taxon>Cerambycidae</taxon>
        <taxon>Lepturinae</taxon>
        <taxon>Rhagiini</taxon>
        <taxon>Rhamnusium</taxon>
    </lineage>
</organism>
<name>A0AAV8WK97_9CUCU</name>
<evidence type="ECO:0000313" key="1">
    <source>
        <dbReference type="EMBL" id="KAJ8926866.1"/>
    </source>
</evidence>
<dbReference type="AlphaFoldDB" id="A0AAV8WK97"/>
<proteinExistence type="predicted"/>
<comment type="caution">
    <text evidence="1">The sequence shown here is derived from an EMBL/GenBank/DDBJ whole genome shotgun (WGS) entry which is preliminary data.</text>
</comment>
<sequence length="100" mass="11508">MRFVRVSGDMNQPSGLLERLSPRPIVCPLVRLGHNSSTDETATSTEGGAYPSENYNYRSQYIDSYEHNTDRRFHNKQLSIDNSYLQKQSPESDYLVSNYL</sequence>
<evidence type="ECO:0000313" key="2">
    <source>
        <dbReference type="Proteomes" id="UP001162156"/>
    </source>
</evidence>
<dbReference type="Proteomes" id="UP001162156">
    <property type="component" value="Unassembled WGS sequence"/>
</dbReference>
<reference evidence="1" key="1">
    <citation type="journal article" date="2023" name="Insect Mol. Biol.">
        <title>Genome sequencing provides insights into the evolution of gene families encoding plant cell wall-degrading enzymes in longhorned beetles.</title>
        <authorList>
            <person name="Shin N.R."/>
            <person name="Okamura Y."/>
            <person name="Kirsch R."/>
            <person name="Pauchet Y."/>
        </authorList>
    </citation>
    <scope>NUCLEOTIDE SEQUENCE</scope>
    <source>
        <strain evidence="1">RBIC_L_NR</strain>
    </source>
</reference>
<dbReference type="EMBL" id="JANEYF010005770">
    <property type="protein sequence ID" value="KAJ8926866.1"/>
    <property type="molecule type" value="Genomic_DNA"/>
</dbReference>